<proteinExistence type="predicted"/>
<accession>A0A7J0E409</accession>
<dbReference type="AlphaFoldDB" id="A0A7J0E409"/>
<organism evidence="2 3">
    <name type="scientific">Actinidia rufa</name>
    <dbReference type="NCBI Taxonomy" id="165716"/>
    <lineage>
        <taxon>Eukaryota</taxon>
        <taxon>Viridiplantae</taxon>
        <taxon>Streptophyta</taxon>
        <taxon>Embryophyta</taxon>
        <taxon>Tracheophyta</taxon>
        <taxon>Spermatophyta</taxon>
        <taxon>Magnoliopsida</taxon>
        <taxon>eudicotyledons</taxon>
        <taxon>Gunneridae</taxon>
        <taxon>Pentapetalae</taxon>
        <taxon>asterids</taxon>
        <taxon>Ericales</taxon>
        <taxon>Actinidiaceae</taxon>
        <taxon>Actinidia</taxon>
    </lineage>
</organism>
<keyword evidence="3" id="KW-1185">Reference proteome</keyword>
<evidence type="ECO:0000256" key="1">
    <source>
        <dbReference type="SAM" id="MobiDB-lite"/>
    </source>
</evidence>
<comment type="caution">
    <text evidence="2">The sequence shown here is derived from an EMBL/GenBank/DDBJ whole genome shotgun (WGS) entry which is preliminary data.</text>
</comment>
<dbReference type="EMBL" id="BJWL01000001">
    <property type="protein sequence ID" value="GFY81012.1"/>
    <property type="molecule type" value="Genomic_DNA"/>
</dbReference>
<protein>
    <submittedName>
        <fullName evidence="2">Uncharacterized protein</fullName>
    </submittedName>
</protein>
<gene>
    <name evidence="2" type="ORF">Acr_01g0008210</name>
</gene>
<reference evidence="2 3" key="1">
    <citation type="submission" date="2019-07" db="EMBL/GenBank/DDBJ databases">
        <title>De Novo Assembly of kiwifruit Actinidia rufa.</title>
        <authorList>
            <person name="Sugita-Konishi S."/>
            <person name="Sato K."/>
            <person name="Mori E."/>
            <person name="Abe Y."/>
            <person name="Kisaki G."/>
            <person name="Hamano K."/>
            <person name="Suezawa K."/>
            <person name="Otani M."/>
            <person name="Fukuda T."/>
            <person name="Manabe T."/>
            <person name="Gomi K."/>
            <person name="Tabuchi M."/>
            <person name="Akimitsu K."/>
            <person name="Kataoka I."/>
        </authorList>
    </citation>
    <scope>NUCLEOTIDE SEQUENCE [LARGE SCALE GENOMIC DNA]</scope>
    <source>
        <strain evidence="3">cv. Fuchu</strain>
    </source>
</reference>
<evidence type="ECO:0000313" key="2">
    <source>
        <dbReference type="EMBL" id="GFY81012.1"/>
    </source>
</evidence>
<evidence type="ECO:0000313" key="3">
    <source>
        <dbReference type="Proteomes" id="UP000585474"/>
    </source>
</evidence>
<name>A0A7J0E409_9ERIC</name>
<feature type="region of interest" description="Disordered" evidence="1">
    <location>
        <begin position="1"/>
        <end position="30"/>
    </location>
</feature>
<dbReference type="Proteomes" id="UP000585474">
    <property type="component" value="Unassembled WGS sequence"/>
</dbReference>
<sequence>MGSLSEVKRAIAKPSGGQASDGEACQKSGNLLGTQTSLNEACQRLNE</sequence>